<evidence type="ECO:0000256" key="1">
    <source>
        <dbReference type="SAM" id="MobiDB-lite"/>
    </source>
</evidence>
<organism evidence="3 4">
    <name type="scientific">Natranaerovirga hydrolytica</name>
    <dbReference type="NCBI Taxonomy" id="680378"/>
    <lineage>
        <taxon>Bacteria</taxon>
        <taxon>Bacillati</taxon>
        <taxon>Bacillota</taxon>
        <taxon>Clostridia</taxon>
        <taxon>Lachnospirales</taxon>
        <taxon>Natranaerovirgaceae</taxon>
        <taxon>Natranaerovirga</taxon>
    </lineage>
</organism>
<dbReference type="Proteomes" id="UP000294545">
    <property type="component" value="Unassembled WGS sequence"/>
</dbReference>
<feature type="transmembrane region" description="Helical" evidence="2">
    <location>
        <begin position="55"/>
        <end position="71"/>
    </location>
</feature>
<accession>A0A4R1N5Z9</accession>
<evidence type="ECO:0000256" key="2">
    <source>
        <dbReference type="SAM" id="Phobius"/>
    </source>
</evidence>
<feature type="transmembrane region" description="Helical" evidence="2">
    <location>
        <begin position="137"/>
        <end position="155"/>
    </location>
</feature>
<reference evidence="3 4" key="1">
    <citation type="submission" date="2019-03" db="EMBL/GenBank/DDBJ databases">
        <title>Genomic Encyclopedia of Type Strains, Phase IV (KMG-IV): sequencing the most valuable type-strain genomes for metagenomic binning, comparative biology and taxonomic classification.</title>
        <authorList>
            <person name="Goeker M."/>
        </authorList>
    </citation>
    <scope>NUCLEOTIDE SEQUENCE [LARGE SCALE GENOMIC DNA]</scope>
    <source>
        <strain evidence="3 4">DSM 24176</strain>
    </source>
</reference>
<dbReference type="OrthoDB" id="2086937at2"/>
<keyword evidence="4" id="KW-1185">Reference proteome</keyword>
<name>A0A4R1N5Z9_9FIRM</name>
<comment type="caution">
    <text evidence="3">The sequence shown here is derived from an EMBL/GenBank/DDBJ whole genome shotgun (WGS) entry which is preliminary data.</text>
</comment>
<feature type="transmembrane region" description="Helical" evidence="2">
    <location>
        <begin position="188"/>
        <end position="210"/>
    </location>
</feature>
<protein>
    <submittedName>
        <fullName evidence="3">Uncharacterized protein</fullName>
    </submittedName>
</protein>
<dbReference type="RefSeq" id="WP_132279920.1">
    <property type="nucleotide sequence ID" value="NZ_SMGQ01000011.1"/>
</dbReference>
<proteinExistence type="predicted"/>
<evidence type="ECO:0000313" key="3">
    <source>
        <dbReference type="EMBL" id="TCK98053.1"/>
    </source>
</evidence>
<evidence type="ECO:0000313" key="4">
    <source>
        <dbReference type="Proteomes" id="UP000294545"/>
    </source>
</evidence>
<keyword evidence="2" id="KW-1133">Transmembrane helix</keyword>
<dbReference type="EMBL" id="SMGQ01000011">
    <property type="protein sequence ID" value="TCK98053.1"/>
    <property type="molecule type" value="Genomic_DNA"/>
</dbReference>
<feature type="transmembrane region" description="Helical" evidence="2">
    <location>
        <begin position="105"/>
        <end position="125"/>
    </location>
</feature>
<dbReference type="AlphaFoldDB" id="A0A4R1N5Z9"/>
<keyword evidence="2" id="KW-0472">Membrane</keyword>
<keyword evidence="2" id="KW-0812">Transmembrane</keyword>
<feature type="region of interest" description="Disordered" evidence="1">
    <location>
        <begin position="219"/>
        <end position="248"/>
    </location>
</feature>
<sequence>MSNHKSKTTIFFFPGGNGDGFLLILFIPFIILGLIGLGIVALFNNFGMYVESIPYAYLSILGFIFALLVKPKQLATSFGTQQMTETEIQDYFEQIDTVFGGSLDYINASIIFALIAFLIFLMYYYKKGIIKGKARWIGRYILINILITTHIWYYFMNTYEEFFFGHTHYEGYYTIIYKSMQKDILISFAWYIVFCFVISTITHIAIVLVGKNKLERDKRRSENKQRKLEQKKLKRQKAIEKRNNKEYY</sequence>
<feature type="transmembrane region" description="Helical" evidence="2">
    <location>
        <begin position="20"/>
        <end position="43"/>
    </location>
</feature>
<gene>
    <name evidence="3" type="ORF">EDC19_0468</name>
</gene>